<evidence type="ECO:0000313" key="2">
    <source>
        <dbReference type="EMBL" id="MDK7294008.1"/>
    </source>
</evidence>
<dbReference type="EMBL" id="JASOPU010000051">
    <property type="protein sequence ID" value="MDK7294008.1"/>
    <property type="molecule type" value="Genomic_DNA"/>
</dbReference>
<protein>
    <submittedName>
        <fullName evidence="2">Purine permease</fullName>
    </submittedName>
</protein>
<feature type="transmembrane region" description="Helical" evidence="1">
    <location>
        <begin position="36"/>
        <end position="58"/>
    </location>
</feature>
<gene>
    <name evidence="2" type="ORF">QP487_11370</name>
</gene>
<comment type="caution">
    <text evidence="2">The sequence shown here is derived from an EMBL/GenBank/DDBJ whole genome shotgun (WGS) entry which is preliminary data.</text>
</comment>
<dbReference type="AlphaFoldDB" id="A0AAW6YMI3"/>
<organism evidence="2 3">
    <name type="scientific">Streptococcus pasteurianus</name>
    <dbReference type="NCBI Taxonomy" id="197614"/>
    <lineage>
        <taxon>Bacteria</taxon>
        <taxon>Bacillati</taxon>
        <taxon>Bacillota</taxon>
        <taxon>Bacilli</taxon>
        <taxon>Lactobacillales</taxon>
        <taxon>Streptococcaceae</taxon>
        <taxon>Streptococcus</taxon>
    </lineage>
</organism>
<proteinExistence type="predicted"/>
<reference evidence="2" key="1">
    <citation type="submission" date="2023-05" db="EMBL/GenBank/DDBJ databases">
        <title>Cataloging the Phylogenetic Diversity of Human Bladder Bacteria.</title>
        <authorList>
            <person name="Du J."/>
        </authorList>
    </citation>
    <scope>NUCLEOTIDE SEQUENCE</scope>
    <source>
        <strain evidence="2">UMB0765</strain>
    </source>
</reference>
<name>A0AAW6YMI3_9STRE</name>
<feature type="non-terminal residue" evidence="2">
    <location>
        <position position="61"/>
    </location>
</feature>
<dbReference type="Proteomes" id="UP001237917">
    <property type="component" value="Unassembled WGS sequence"/>
</dbReference>
<accession>A0AAW6YMI3</accession>
<keyword evidence="1" id="KW-0472">Membrane</keyword>
<keyword evidence="1" id="KW-0812">Transmembrane</keyword>
<sequence length="61" mass="6327">MSSTPRNSHLEAGIDDKIPASEALTLGLQHGLSMNVYIGPMIIAGIVGLSTCQMSAVIQST</sequence>
<keyword evidence="1" id="KW-1133">Transmembrane helix</keyword>
<evidence type="ECO:0000256" key="1">
    <source>
        <dbReference type="SAM" id="Phobius"/>
    </source>
</evidence>
<evidence type="ECO:0000313" key="3">
    <source>
        <dbReference type="Proteomes" id="UP001237917"/>
    </source>
</evidence>